<dbReference type="AlphaFoldDB" id="A0A3N2QC84"/>
<gene>
    <name evidence="2" type="ORF">EDM02_03105</name>
</gene>
<feature type="chain" id="PRO_5018245924" evidence="1">
    <location>
        <begin position="26"/>
        <end position="334"/>
    </location>
</feature>
<evidence type="ECO:0000313" key="3">
    <source>
        <dbReference type="Proteomes" id="UP000270927"/>
    </source>
</evidence>
<organism evidence="2 3">
    <name type="scientific">Candidatus Cardinium hertigii</name>
    <dbReference type="NCBI Taxonomy" id="247481"/>
    <lineage>
        <taxon>Bacteria</taxon>
        <taxon>Pseudomonadati</taxon>
        <taxon>Bacteroidota</taxon>
        <taxon>Cytophagia</taxon>
        <taxon>Cytophagales</taxon>
        <taxon>Amoebophilaceae</taxon>
        <taxon>Candidatus Cardinium</taxon>
    </lineage>
</organism>
<accession>A0A3N2QC84</accession>
<dbReference type="RefSeq" id="WP_123662975.1">
    <property type="nucleotide sequence ID" value="NZ_RARA01000024.1"/>
</dbReference>
<dbReference type="SUPFAM" id="SSF53474">
    <property type="entry name" value="alpha/beta-Hydrolases"/>
    <property type="match status" value="1"/>
</dbReference>
<dbReference type="PANTHER" id="PTHR37946">
    <property type="entry name" value="SLL1969 PROTEIN"/>
    <property type="match status" value="1"/>
</dbReference>
<name>A0A3N2QC84_9BACT</name>
<dbReference type="PANTHER" id="PTHR37946:SF1">
    <property type="entry name" value="SLL1969 PROTEIN"/>
    <property type="match status" value="1"/>
</dbReference>
<keyword evidence="1" id="KW-0732">Signal</keyword>
<protein>
    <submittedName>
        <fullName evidence="2">Alpha/beta hydrolase</fullName>
    </submittedName>
</protein>
<evidence type="ECO:0000256" key="1">
    <source>
        <dbReference type="SAM" id="SignalP"/>
    </source>
</evidence>
<dbReference type="InterPro" id="IPR029058">
    <property type="entry name" value="AB_hydrolase_fold"/>
</dbReference>
<keyword evidence="3" id="KW-1185">Reference proteome</keyword>
<keyword evidence="2" id="KW-0378">Hydrolase</keyword>
<evidence type="ECO:0000313" key="2">
    <source>
        <dbReference type="EMBL" id="ROT47396.1"/>
    </source>
</evidence>
<dbReference type="Gene3D" id="3.40.50.1820">
    <property type="entry name" value="alpha/beta hydrolase"/>
    <property type="match status" value="1"/>
</dbReference>
<dbReference type="EMBL" id="RARA01000024">
    <property type="protein sequence ID" value="ROT47396.1"/>
    <property type="molecule type" value="Genomic_DNA"/>
</dbReference>
<proteinExistence type="predicted"/>
<comment type="caution">
    <text evidence="2">The sequence shown here is derived from an EMBL/GenBank/DDBJ whole genome shotgun (WGS) entry which is preliminary data.</text>
</comment>
<dbReference type="Pfam" id="PF02089">
    <property type="entry name" value="Palm_thioest"/>
    <property type="match status" value="1"/>
</dbReference>
<dbReference type="OrthoDB" id="979559at2"/>
<sequence>MIPYASNLFRFIAIFLLLTTNFSQAKSDENKHNQLIVLFHGFANNVASLKTIQTKLEQAFPCATVVALANVEKMQSLNLSIQEQVEVSFKELNQKVADLGNKSIVFIGHSQGGVRAYALLKQYAHLLQVKGLVTLATPWEGSPGGRVNEKMLLEHLTDPVLNDLRMLSLSLGYPADTLTEQLKLEIKNHQSILHFPGAKDLLVDSTFLCEIKKTLPHTKVPILAIGGGQDDFRALVPKKIPHSFKALNSMYTWLIVGEAKCNRSHDMYIPLYSQLALNIVPKNKKNFKRIFIKDVFHSRKVWTIVTVPPYRNILSNPRVLHAIIKFTKKALTQI</sequence>
<feature type="signal peptide" evidence="1">
    <location>
        <begin position="1"/>
        <end position="25"/>
    </location>
</feature>
<dbReference type="Proteomes" id="UP000270927">
    <property type="component" value="Unassembled WGS sequence"/>
</dbReference>
<dbReference type="GO" id="GO:0016787">
    <property type="term" value="F:hydrolase activity"/>
    <property type="evidence" value="ECO:0007669"/>
    <property type="project" value="UniProtKB-KW"/>
</dbReference>
<reference evidence="2 3" key="1">
    <citation type="submission" date="2018-09" db="EMBL/GenBank/DDBJ databases">
        <title>Comparative Genomics of Wolbachia-Cardinium Dual Endosymbiosis in a Plant-Parasitic Nematode.</title>
        <authorList>
            <person name="Brown A.M.V."/>
            <person name="Wasala S.K."/>
            <person name="Howe D.K."/>
            <person name="Peetz A.B."/>
            <person name="Zasada I.A."/>
            <person name="Denver D.R."/>
        </authorList>
    </citation>
    <scope>NUCLEOTIDE SEQUENCE [LARGE SCALE GENOMIC DNA]</scope>
    <source>
        <strain evidence="2 3">Pp_1</strain>
    </source>
</reference>